<dbReference type="OrthoDB" id="9780520at2"/>
<dbReference type="RefSeq" id="WP_053961891.1">
    <property type="nucleotide sequence ID" value="NZ_CAJPTR010000012.1"/>
</dbReference>
<dbReference type="Pfam" id="PF08240">
    <property type="entry name" value="ADH_N"/>
    <property type="match status" value="1"/>
</dbReference>
<dbReference type="Proteomes" id="UP000068137">
    <property type="component" value="Chromosome"/>
</dbReference>
<evidence type="ECO:0000259" key="3">
    <source>
        <dbReference type="SMART" id="SM00829"/>
    </source>
</evidence>
<feature type="domain" description="Enoyl reductase (ER)" evidence="3">
    <location>
        <begin position="11"/>
        <end position="330"/>
    </location>
</feature>
<keyword evidence="2" id="KW-0560">Oxidoreductase</keyword>
<dbReference type="Proteomes" id="UP000324288">
    <property type="component" value="Chromosome"/>
</dbReference>
<dbReference type="GeneID" id="84894734"/>
<dbReference type="AlphaFoldDB" id="A0A0M3TBI2"/>
<dbReference type="InterPro" id="IPR011032">
    <property type="entry name" value="GroES-like_sf"/>
</dbReference>
<dbReference type="SUPFAM" id="SSF51735">
    <property type="entry name" value="NAD(P)-binding Rossmann-fold domains"/>
    <property type="match status" value="1"/>
</dbReference>
<accession>A0A0M3TBI2</accession>
<dbReference type="EMBL" id="CP012390">
    <property type="protein sequence ID" value="ALE18930.1"/>
    <property type="molecule type" value="Genomic_DNA"/>
</dbReference>
<keyword evidence="7" id="KW-1185">Reference proteome</keyword>
<dbReference type="STRING" id="1528099.AL705_03890"/>
<reference evidence="4 6" key="1">
    <citation type="journal article" date="2015" name="Genome Announc.">
        <title>Complete Genome Sequences for Two Strains of a Novel Fastidious, Partially Acid-Fast, Gram-Positive Corynebacterineae Bacterium, Derived from Human Clinical Samples.</title>
        <authorList>
            <person name="Nicholson A.C."/>
            <person name="Bell M."/>
            <person name="Humrighouse B.W."/>
            <person name="McQuiston J.R."/>
        </authorList>
    </citation>
    <scope>NUCLEOTIDE SEQUENCE [LARGE SCALE GENOMIC DNA]</scope>
    <source>
        <strain evidence="4 6">X1698</strain>
    </source>
</reference>
<dbReference type="PANTHER" id="PTHR48106:SF8">
    <property type="entry name" value="OS02G0805600 PROTEIN"/>
    <property type="match status" value="1"/>
</dbReference>
<name>A0A0M3TBI2_9ACTN</name>
<dbReference type="EMBL" id="LR584267">
    <property type="protein sequence ID" value="VHO00549.1"/>
    <property type="molecule type" value="Genomic_DNA"/>
</dbReference>
<sequence length="334" mass="34812">MYAHALPVCRGPRSLTWRHVPDPVPGPGEVLLQVAAVAVNRMDLAQTQGRYQPPAGVAPYPGIECSGRIVALGPDQPEGSPWQVGDECCALLNGGGYAELAVAPTLQLLPIPQGIALVDAAALPEAACVAWSTLVMEGRLAPGNTVLIEGGSGGMGSFAIQLAKALGAGVVAMAGTDQGVNLCWDLGADVALNYRDEDPVMSLRTLGGANVIFDLMGASHLAQHIECIAPGGRIVTVSLQGKLDNPVDMGVLMPQLMGKRGAIITTSMRSRPATGPGSKAEVIRHVTQHVWPLIATGLIGPVIQRRVPIRSAHDVLTDVQNRTTLGKSVLRVGR</sequence>
<organism evidence="4 6">
    <name type="scientific">Lawsonella clevelandensis</name>
    <dbReference type="NCBI Taxonomy" id="1528099"/>
    <lineage>
        <taxon>Bacteria</taxon>
        <taxon>Bacillati</taxon>
        <taxon>Actinomycetota</taxon>
        <taxon>Actinomycetes</taxon>
        <taxon>Mycobacteriales</taxon>
        <taxon>Lawsonellaceae</taxon>
        <taxon>Lawsonella</taxon>
    </lineage>
</organism>
<dbReference type="SUPFAM" id="SSF50129">
    <property type="entry name" value="GroES-like"/>
    <property type="match status" value="1"/>
</dbReference>
<dbReference type="Pfam" id="PF00107">
    <property type="entry name" value="ADH_zinc_N"/>
    <property type="match status" value="1"/>
</dbReference>
<dbReference type="PATRIC" id="fig|1528099.3.peg.759"/>
<dbReference type="GO" id="GO:0016651">
    <property type="term" value="F:oxidoreductase activity, acting on NAD(P)H"/>
    <property type="evidence" value="ECO:0007669"/>
    <property type="project" value="TreeGrafter"/>
</dbReference>
<dbReference type="KEGG" id="cbq:AL705_03890"/>
<evidence type="ECO:0000313" key="5">
    <source>
        <dbReference type="EMBL" id="VHO00549.1"/>
    </source>
</evidence>
<dbReference type="Gene3D" id="3.40.50.720">
    <property type="entry name" value="NAD(P)-binding Rossmann-like Domain"/>
    <property type="match status" value="1"/>
</dbReference>
<dbReference type="PANTHER" id="PTHR48106">
    <property type="entry name" value="QUINONE OXIDOREDUCTASE PIG3-RELATED"/>
    <property type="match status" value="1"/>
</dbReference>
<evidence type="ECO:0000313" key="6">
    <source>
        <dbReference type="Proteomes" id="UP000068137"/>
    </source>
</evidence>
<evidence type="ECO:0000313" key="7">
    <source>
        <dbReference type="Proteomes" id="UP000324288"/>
    </source>
</evidence>
<dbReference type="InterPro" id="IPR014189">
    <property type="entry name" value="Quinone_OxRdtase_PIG3"/>
</dbReference>
<evidence type="ECO:0000256" key="1">
    <source>
        <dbReference type="ARBA" id="ARBA00022857"/>
    </source>
</evidence>
<keyword evidence="1" id="KW-0521">NADP</keyword>
<dbReference type="InterPro" id="IPR013154">
    <property type="entry name" value="ADH-like_N"/>
</dbReference>
<dbReference type="Gene3D" id="3.90.180.10">
    <property type="entry name" value="Medium-chain alcohol dehydrogenases, catalytic domain"/>
    <property type="match status" value="1"/>
</dbReference>
<gene>
    <name evidence="4" type="ORF">AL705_03890</name>
    <name evidence="5" type="ORF">LC603019_00840</name>
</gene>
<evidence type="ECO:0000256" key="2">
    <source>
        <dbReference type="ARBA" id="ARBA00023002"/>
    </source>
</evidence>
<dbReference type="GO" id="GO:0070402">
    <property type="term" value="F:NADPH binding"/>
    <property type="evidence" value="ECO:0007669"/>
    <property type="project" value="TreeGrafter"/>
</dbReference>
<dbReference type="InterPro" id="IPR020843">
    <property type="entry name" value="ER"/>
</dbReference>
<evidence type="ECO:0000313" key="4">
    <source>
        <dbReference type="EMBL" id="ALE18930.1"/>
    </source>
</evidence>
<proteinExistence type="predicted"/>
<protein>
    <submittedName>
        <fullName evidence="5">2-haloacrylate reductase</fullName>
    </submittedName>
</protein>
<dbReference type="CDD" id="cd05276">
    <property type="entry name" value="p53_inducible_oxidoreductase"/>
    <property type="match status" value="1"/>
</dbReference>
<dbReference type="SMART" id="SM00829">
    <property type="entry name" value="PKS_ER"/>
    <property type="match status" value="1"/>
</dbReference>
<reference evidence="5 7" key="3">
    <citation type="submission" date="2019-04" db="EMBL/GenBank/DDBJ databases">
        <authorList>
            <person name="Seth-Smith MB H."/>
            <person name="Seth-Smith H."/>
        </authorList>
    </citation>
    <scope>NUCLEOTIDE SEQUENCE [LARGE SCALE GENOMIC DNA]</scope>
    <source>
        <strain evidence="5">USB-603019</strain>
    </source>
</reference>
<reference evidence="4" key="2">
    <citation type="journal article" date="2016" name="Int. J. Syst. Evol. Microbiol.">
        <title>Lawsonella clevelandensis gen. nov., sp. nov., a new member of the suborder Corynebacterineae isolated from human abscesses.</title>
        <authorList>
            <person name="Bell M.E."/>
            <person name="Bernard K.A."/>
            <person name="Harrington S.M."/>
            <person name="Patel N.B."/>
            <person name="Tucker T.A."/>
            <person name="Metcalfe M.G."/>
            <person name="McQuiston J.R."/>
        </authorList>
    </citation>
    <scope>NUCLEOTIDE SEQUENCE</scope>
    <source>
        <strain evidence="4">X1698</strain>
    </source>
</reference>
<dbReference type="InterPro" id="IPR036291">
    <property type="entry name" value="NAD(P)-bd_dom_sf"/>
</dbReference>
<dbReference type="InterPro" id="IPR013149">
    <property type="entry name" value="ADH-like_C"/>
</dbReference>
<dbReference type="NCBIfam" id="TIGR02824">
    <property type="entry name" value="quinone_pig3"/>
    <property type="match status" value="1"/>
</dbReference>